<keyword evidence="3" id="KW-1185">Reference proteome</keyword>
<dbReference type="EMBL" id="JAKOGI010000102">
    <property type="protein sequence ID" value="KAJ8444253.1"/>
    <property type="molecule type" value="Genomic_DNA"/>
</dbReference>
<evidence type="ECO:0000259" key="1">
    <source>
        <dbReference type="Pfam" id="PF13966"/>
    </source>
</evidence>
<gene>
    <name evidence="2" type="ORF">Cgig2_024579</name>
</gene>
<dbReference type="AlphaFoldDB" id="A0A9Q1QIV5"/>
<feature type="domain" description="Reverse transcriptase zinc-binding" evidence="1">
    <location>
        <begin position="122"/>
        <end position="216"/>
    </location>
</feature>
<evidence type="ECO:0000313" key="3">
    <source>
        <dbReference type="Proteomes" id="UP001153076"/>
    </source>
</evidence>
<dbReference type="Pfam" id="PF13966">
    <property type="entry name" value="zf-RVT"/>
    <property type="match status" value="1"/>
</dbReference>
<sequence length="248" mass="27701">MTDWKGEGDVNAFKSHFPTIDATQLAGANIPPPAHIPSPTHPDMAQSLKFIINGQKPIQRPYDGSFSWKIADLIDFDLRSSKEDVIRTSFLPCHAEEILNIPLCHSWPCDKFIWHFSADGEFTVRSAYHLARTIKGSSNASASSHTTPNPWKLLWALNVPPRIKSFGWKMCVGALATYSNIAKRIKDYNINCSIGGAIEDSVTHALLECLLATTIWKASPFPPKVWDRRCPRSLMVSCMCMNRGDQTT</sequence>
<name>A0A9Q1QIV5_9CARY</name>
<dbReference type="Proteomes" id="UP001153076">
    <property type="component" value="Unassembled WGS sequence"/>
</dbReference>
<evidence type="ECO:0000313" key="2">
    <source>
        <dbReference type="EMBL" id="KAJ8444253.1"/>
    </source>
</evidence>
<proteinExistence type="predicted"/>
<reference evidence="2" key="1">
    <citation type="submission" date="2022-04" db="EMBL/GenBank/DDBJ databases">
        <title>Carnegiea gigantea Genome sequencing and assembly v2.</title>
        <authorList>
            <person name="Copetti D."/>
            <person name="Sanderson M.J."/>
            <person name="Burquez A."/>
            <person name="Wojciechowski M.F."/>
        </authorList>
    </citation>
    <scope>NUCLEOTIDE SEQUENCE</scope>
    <source>
        <strain evidence="2">SGP5-SGP5p</strain>
        <tissue evidence="2">Aerial part</tissue>
    </source>
</reference>
<accession>A0A9Q1QIV5</accession>
<protein>
    <recommendedName>
        <fullName evidence="1">Reverse transcriptase zinc-binding domain-containing protein</fullName>
    </recommendedName>
</protein>
<dbReference type="OrthoDB" id="1717299at2759"/>
<organism evidence="2 3">
    <name type="scientific">Carnegiea gigantea</name>
    <dbReference type="NCBI Taxonomy" id="171969"/>
    <lineage>
        <taxon>Eukaryota</taxon>
        <taxon>Viridiplantae</taxon>
        <taxon>Streptophyta</taxon>
        <taxon>Embryophyta</taxon>
        <taxon>Tracheophyta</taxon>
        <taxon>Spermatophyta</taxon>
        <taxon>Magnoliopsida</taxon>
        <taxon>eudicotyledons</taxon>
        <taxon>Gunneridae</taxon>
        <taxon>Pentapetalae</taxon>
        <taxon>Caryophyllales</taxon>
        <taxon>Cactineae</taxon>
        <taxon>Cactaceae</taxon>
        <taxon>Cactoideae</taxon>
        <taxon>Echinocereeae</taxon>
        <taxon>Carnegiea</taxon>
    </lineage>
</organism>
<dbReference type="InterPro" id="IPR026960">
    <property type="entry name" value="RVT-Znf"/>
</dbReference>
<comment type="caution">
    <text evidence="2">The sequence shown here is derived from an EMBL/GenBank/DDBJ whole genome shotgun (WGS) entry which is preliminary data.</text>
</comment>